<feature type="domain" description="Rieske" evidence="21">
    <location>
        <begin position="295"/>
        <end position="360"/>
    </location>
</feature>
<comment type="function">
    <text evidence="1">Iron-sulfur subunit of the cytochrome bc1 complex, an essential component of the respiratory electron transport chain required for ATP synthesis. The bc1 complex catalyzes the oxidation of menaquinol and the reduction of cytochrome c in the respiratory chain. The bc1 complex operates through a Q-cycle mechanism that couples electron transfer to generation of the proton gradient that drives ATP synthesis.</text>
</comment>
<evidence type="ECO:0000256" key="1">
    <source>
        <dbReference type="ARBA" id="ARBA00002494"/>
    </source>
</evidence>
<dbReference type="GO" id="GO:0005886">
    <property type="term" value="C:plasma membrane"/>
    <property type="evidence" value="ECO:0007669"/>
    <property type="project" value="UniProtKB-SubCell"/>
</dbReference>
<evidence type="ECO:0000256" key="14">
    <source>
        <dbReference type="ARBA" id="ARBA00023004"/>
    </source>
</evidence>
<keyword evidence="17" id="KW-1015">Disulfide bond</keyword>
<evidence type="ECO:0000256" key="20">
    <source>
        <dbReference type="SAM" id="Phobius"/>
    </source>
</evidence>
<keyword evidence="9" id="KW-0001">2Fe-2S</keyword>
<evidence type="ECO:0000256" key="2">
    <source>
        <dbReference type="ARBA" id="ARBA00004651"/>
    </source>
</evidence>
<keyword evidence="13" id="KW-0560">Oxidoreductase</keyword>
<dbReference type="GO" id="GO:0004497">
    <property type="term" value="F:monooxygenase activity"/>
    <property type="evidence" value="ECO:0007669"/>
    <property type="project" value="UniProtKB-ARBA"/>
</dbReference>
<feature type="transmembrane region" description="Helical" evidence="20">
    <location>
        <begin position="98"/>
        <end position="118"/>
    </location>
</feature>
<dbReference type="Pfam" id="PF00355">
    <property type="entry name" value="Rieske"/>
    <property type="match status" value="1"/>
</dbReference>
<reference evidence="22 23" key="1">
    <citation type="submission" date="2020-08" db="EMBL/GenBank/DDBJ databases">
        <title>Sequencing the genomes of 1000 actinobacteria strains.</title>
        <authorList>
            <person name="Klenk H.-P."/>
        </authorList>
    </citation>
    <scope>NUCLEOTIDE SEQUENCE [LARGE SCALE GENOMIC DNA]</scope>
    <source>
        <strain evidence="22 23">DSM 45362</strain>
    </source>
</reference>
<dbReference type="SUPFAM" id="SSF50022">
    <property type="entry name" value="ISP domain"/>
    <property type="match status" value="1"/>
</dbReference>
<protein>
    <recommendedName>
        <fullName evidence="4">Cytochrome bc1 complex Rieske iron-sulfur subunit</fullName>
    </recommendedName>
    <alternativeName>
        <fullName evidence="18">Cytochrome bc1 reductase complex subunit QcrA</fullName>
    </alternativeName>
    <alternativeName>
        <fullName evidence="19">Rieske iron-sulfur protein</fullName>
    </alternativeName>
</protein>
<evidence type="ECO:0000256" key="9">
    <source>
        <dbReference type="ARBA" id="ARBA00022714"/>
    </source>
</evidence>
<keyword evidence="8 20" id="KW-0812">Transmembrane</keyword>
<feature type="transmembrane region" description="Helical" evidence="20">
    <location>
        <begin position="56"/>
        <end position="78"/>
    </location>
</feature>
<evidence type="ECO:0000256" key="12">
    <source>
        <dbReference type="ARBA" id="ARBA00022989"/>
    </source>
</evidence>
<evidence type="ECO:0000256" key="6">
    <source>
        <dbReference type="ARBA" id="ARBA00022475"/>
    </source>
</evidence>
<dbReference type="GO" id="GO:0051537">
    <property type="term" value="F:2 iron, 2 sulfur cluster binding"/>
    <property type="evidence" value="ECO:0007669"/>
    <property type="project" value="UniProtKB-KW"/>
</dbReference>
<proteinExistence type="inferred from homology"/>
<evidence type="ECO:0000256" key="10">
    <source>
        <dbReference type="ARBA" id="ARBA00022723"/>
    </source>
</evidence>
<gene>
    <name evidence="22" type="ORF">F4553_002846</name>
</gene>
<sequence length="379" mass="41046">MSAEETTPSGVDLSDPKLTNEQILTEGLRRDDIEIVHYEPQFPVPGTKAERRLERVVAFLFLLAGLAALGFVAVYIWGPWNPDEYPLGASDYNYYTPALGALLGLALTGVGLGVLTYGKKLLPHEIAIQQRHDGPSSDEDRTIAVGTLGFIGNELGIQRRPLIKGALAVTGAGLGAAALAVPLGMLIKDPHKKNEHGLDPYTSTGFNPKYNDGNLVRLVREDYTPIRPEDVSIGGQITAFPGIPHGTSNQFADSPVLVIHLREDDAAELRGHLADYSANALASADDPNSGGMWENIVVYSKICTHAGCPASLYEQQTNKLLCPCHQSQFLITENARPVFGPATRRLPMLPVTVDEEGFLVAKRDFAVSVGPGYWERPNQ</sequence>
<dbReference type="Proteomes" id="UP000587527">
    <property type="component" value="Unassembled WGS sequence"/>
</dbReference>
<keyword evidence="7" id="KW-0679">Respiratory chain</keyword>
<keyword evidence="14" id="KW-0408">Iron</keyword>
<keyword evidence="11" id="KW-0249">Electron transport</keyword>
<dbReference type="AlphaFoldDB" id="A0A841BK42"/>
<evidence type="ECO:0000256" key="7">
    <source>
        <dbReference type="ARBA" id="ARBA00022660"/>
    </source>
</evidence>
<evidence type="ECO:0000256" key="18">
    <source>
        <dbReference type="ARBA" id="ARBA00029586"/>
    </source>
</evidence>
<evidence type="ECO:0000256" key="8">
    <source>
        <dbReference type="ARBA" id="ARBA00022692"/>
    </source>
</evidence>
<keyword evidence="15" id="KW-0411">Iron-sulfur</keyword>
<dbReference type="Gene3D" id="2.102.10.10">
    <property type="entry name" value="Rieske [2Fe-2S] iron-sulphur domain"/>
    <property type="match status" value="1"/>
</dbReference>
<evidence type="ECO:0000256" key="11">
    <source>
        <dbReference type="ARBA" id="ARBA00022982"/>
    </source>
</evidence>
<dbReference type="PANTHER" id="PTHR10134">
    <property type="entry name" value="CYTOCHROME B-C1 COMPLEX SUBUNIT RIESKE, MITOCHONDRIAL"/>
    <property type="match status" value="1"/>
</dbReference>
<keyword evidence="6" id="KW-1003">Cell membrane</keyword>
<dbReference type="Pfam" id="PF19297">
    <property type="entry name" value="QcrA_N"/>
    <property type="match status" value="1"/>
</dbReference>
<evidence type="ECO:0000313" key="22">
    <source>
        <dbReference type="EMBL" id="MBB5869467.1"/>
    </source>
</evidence>
<feature type="transmembrane region" description="Helical" evidence="20">
    <location>
        <begin position="166"/>
        <end position="187"/>
    </location>
</feature>
<keyword evidence="23" id="KW-1185">Reference proteome</keyword>
<keyword evidence="10" id="KW-0479">Metal-binding</keyword>
<keyword evidence="12 20" id="KW-1133">Transmembrane helix</keyword>
<comment type="caution">
    <text evidence="22">The sequence shown here is derived from an EMBL/GenBank/DDBJ whole genome shotgun (WGS) entry which is preliminary data.</text>
</comment>
<dbReference type="InterPro" id="IPR036922">
    <property type="entry name" value="Rieske_2Fe-2S_sf"/>
</dbReference>
<evidence type="ECO:0000256" key="5">
    <source>
        <dbReference type="ARBA" id="ARBA00022448"/>
    </source>
</evidence>
<keyword evidence="5" id="KW-0813">Transport</keyword>
<accession>A0A841BK42</accession>
<evidence type="ECO:0000256" key="16">
    <source>
        <dbReference type="ARBA" id="ARBA00023136"/>
    </source>
</evidence>
<keyword evidence="16 20" id="KW-0472">Membrane</keyword>
<evidence type="ECO:0000256" key="4">
    <source>
        <dbReference type="ARBA" id="ARBA00015816"/>
    </source>
</evidence>
<dbReference type="InterPro" id="IPR014349">
    <property type="entry name" value="Rieske_Fe-S_prot"/>
</dbReference>
<name>A0A841BK42_9ACTN</name>
<dbReference type="CDD" id="cd03467">
    <property type="entry name" value="Rieske"/>
    <property type="match status" value="1"/>
</dbReference>
<dbReference type="RefSeq" id="WP_184836113.1">
    <property type="nucleotide sequence ID" value="NZ_JACHMN010000002.1"/>
</dbReference>
<evidence type="ECO:0000256" key="3">
    <source>
        <dbReference type="ARBA" id="ARBA00010651"/>
    </source>
</evidence>
<dbReference type="GO" id="GO:0016705">
    <property type="term" value="F:oxidoreductase activity, acting on paired donors, with incorporation or reduction of molecular oxygen"/>
    <property type="evidence" value="ECO:0007669"/>
    <property type="project" value="UniProtKB-ARBA"/>
</dbReference>
<dbReference type="EMBL" id="JACHMN010000002">
    <property type="protein sequence ID" value="MBB5869467.1"/>
    <property type="molecule type" value="Genomic_DNA"/>
</dbReference>
<evidence type="ECO:0000256" key="13">
    <source>
        <dbReference type="ARBA" id="ARBA00023002"/>
    </source>
</evidence>
<evidence type="ECO:0000313" key="23">
    <source>
        <dbReference type="Proteomes" id="UP000587527"/>
    </source>
</evidence>
<dbReference type="InterPro" id="IPR017941">
    <property type="entry name" value="Rieske_2Fe-2S"/>
</dbReference>
<evidence type="ECO:0000256" key="17">
    <source>
        <dbReference type="ARBA" id="ARBA00023157"/>
    </source>
</evidence>
<comment type="similarity">
    <text evidence="3">Belongs to the Rieske iron-sulfur protein family.</text>
</comment>
<dbReference type="InterPro" id="IPR045603">
    <property type="entry name" value="QcrA_N"/>
</dbReference>
<dbReference type="PROSITE" id="PS51296">
    <property type="entry name" value="RIESKE"/>
    <property type="match status" value="1"/>
</dbReference>
<evidence type="ECO:0000256" key="19">
    <source>
        <dbReference type="ARBA" id="ARBA00032409"/>
    </source>
</evidence>
<dbReference type="GO" id="GO:0046872">
    <property type="term" value="F:metal ion binding"/>
    <property type="evidence" value="ECO:0007669"/>
    <property type="project" value="UniProtKB-KW"/>
</dbReference>
<organism evidence="22 23">
    <name type="scientific">Allocatelliglobosispora scoriae</name>
    <dbReference type="NCBI Taxonomy" id="643052"/>
    <lineage>
        <taxon>Bacteria</taxon>
        <taxon>Bacillati</taxon>
        <taxon>Actinomycetota</taxon>
        <taxon>Actinomycetes</taxon>
        <taxon>Micromonosporales</taxon>
        <taxon>Micromonosporaceae</taxon>
        <taxon>Allocatelliglobosispora</taxon>
    </lineage>
</organism>
<evidence type="ECO:0000259" key="21">
    <source>
        <dbReference type="PROSITE" id="PS51296"/>
    </source>
</evidence>
<evidence type="ECO:0000256" key="15">
    <source>
        <dbReference type="ARBA" id="ARBA00023014"/>
    </source>
</evidence>
<comment type="subcellular location">
    <subcellularLocation>
        <location evidence="2">Cell membrane</location>
        <topology evidence="2">Multi-pass membrane protein</topology>
    </subcellularLocation>
</comment>